<dbReference type="Pfam" id="PF08459">
    <property type="entry name" value="UvrC_RNaseH_dom"/>
    <property type="match status" value="1"/>
</dbReference>
<keyword evidence="2 7" id="KW-0227">DNA damage</keyword>
<dbReference type="Pfam" id="PF22920">
    <property type="entry name" value="UvrC_RNaseH"/>
    <property type="match status" value="1"/>
</dbReference>
<dbReference type="Gene3D" id="1.10.150.20">
    <property type="entry name" value="5' to 3' exonuclease, C-terminal subdomain"/>
    <property type="match status" value="1"/>
</dbReference>
<dbReference type="InterPro" id="IPR050066">
    <property type="entry name" value="UvrABC_protein_C"/>
</dbReference>
<dbReference type="Pfam" id="PF14520">
    <property type="entry name" value="HHH_5"/>
    <property type="match status" value="1"/>
</dbReference>
<dbReference type="GO" id="GO:0006289">
    <property type="term" value="P:nucleotide-excision repair"/>
    <property type="evidence" value="ECO:0007669"/>
    <property type="project" value="UniProtKB-UniRule"/>
</dbReference>
<dbReference type="Gene3D" id="4.10.860.10">
    <property type="entry name" value="UVR domain"/>
    <property type="match status" value="1"/>
</dbReference>
<dbReference type="InterPro" id="IPR004791">
    <property type="entry name" value="UvrC"/>
</dbReference>
<keyword evidence="4 7" id="KW-0267">Excision nuclease</keyword>
<dbReference type="CDD" id="cd10434">
    <property type="entry name" value="GIY-YIG_UvrC_Cho"/>
    <property type="match status" value="1"/>
</dbReference>
<evidence type="ECO:0000259" key="8">
    <source>
        <dbReference type="PROSITE" id="PS50151"/>
    </source>
</evidence>
<dbReference type="FunFam" id="3.40.1440.10:FF:000001">
    <property type="entry name" value="UvrABC system protein C"/>
    <property type="match status" value="1"/>
</dbReference>
<comment type="similarity">
    <text evidence="7">Belongs to the UvrC family.</text>
</comment>
<feature type="domain" description="UvrC family homology region profile" evidence="10">
    <location>
        <begin position="248"/>
        <end position="466"/>
    </location>
</feature>
<dbReference type="GO" id="GO:0009381">
    <property type="term" value="F:excinuclease ABC activity"/>
    <property type="evidence" value="ECO:0007669"/>
    <property type="project" value="UniProtKB-UniRule"/>
</dbReference>
<evidence type="ECO:0000256" key="1">
    <source>
        <dbReference type="ARBA" id="ARBA00022490"/>
    </source>
</evidence>
<dbReference type="PANTHER" id="PTHR30562">
    <property type="entry name" value="UVRC/OXIDOREDUCTASE"/>
    <property type="match status" value="1"/>
</dbReference>
<dbReference type="SMART" id="SM00465">
    <property type="entry name" value="GIYc"/>
    <property type="match status" value="1"/>
</dbReference>
<dbReference type="InterPro" id="IPR035901">
    <property type="entry name" value="GIY-YIG_endonuc_sf"/>
</dbReference>
<dbReference type="Pfam" id="PF01541">
    <property type="entry name" value="GIY-YIG"/>
    <property type="match status" value="1"/>
</dbReference>
<keyword evidence="5 7" id="KW-0234">DNA repair</keyword>
<sequence length="591" mass="67609">MPRDQLKEKLALLPAKPGVYLMKGADGEILYVGKAKVLKNRVRSYFTGSHDGKTQALVNEVADIDYIVTDNPVEALLLECNLIKQHKPRYNVLLRDDKSYPYIKLTNERHPRLEVTRRVKKDKAKYFGPYPNAGAAQHAKKLLDRLYPLRKCRTLPKEVCLYYHLGQCLAPCVHDVPPERYAPIVEEITRFLSGDVDGIVKQLEAKMHAAAEALEFERAKEYRDLIADIEKVAEKQKIAFNDFIDRDIFAYHADRGWMCVQVFYIRQGKLIERDVAIFPHYGDPAEDFLSYVTQFYFHHPARPKEIWLPEGVDPGALAEWLGVKVHVPKRGKKKELVDLAAENARLALEERFRLMERDEARTVEALDTLGRLLGIGYPKRIEAFDNATTQGVDPVAAMVVFVDGKPAKAEYRKYRIRTAEGPDDYAAMREVIRRRYTRVLKENLPLPDLIVVDGGKGQMSAAMDVLENELGLYVPVCGLAKDERHRTSRLLFGDPPEEVPIDRHSHAFHLLTRIQDEVHRFANTFHRQVRTKTAFRSVLDDIPGVGPKRRQLLLSHFGSLERIKTAALEEFRQIGIGDKLAKAIQEHLRQA</sequence>
<gene>
    <name evidence="7 11" type="primary">uvrC</name>
    <name evidence="11" type="ORF">GCM10007043_01350</name>
</gene>
<evidence type="ECO:0000256" key="5">
    <source>
        <dbReference type="ARBA" id="ARBA00023204"/>
    </source>
</evidence>
<dbReference type="InterPro" id="IPR001943">
    <property type="entry name" value="UVR_dom"/>
</dbReference>
<keyword evidence="6 7" id="KW-0742">SOS response</keyword>
<dbReference type="GO" id="GO:0005737">
    <property type="term" value="C:cytoplasm"/>
    <property type="evidence" value="ECO:0007669"/>
    <property type="project" value="UniProtKB-SubCell"/>
</dbReference>
<evidence type="ECO:0000313" key="12">
    <source>
        <dbReference type="Proteomes" id="UP000637720"/>
    </source>
</evidence>
<comment type="caution">
    <text evidence="11">The sequence shown here is derived from an EMBL/GenBank/DDBJ whole genome shotgun (WGS) entry which is preliminary data.</text>
</comment>
<dbReference type="RefSeq" id="WP_268238370.1">
    <property type="nucleotide sequence ID" value="NZ_BMOF01000001.1"/>
</dbReference>
<keyword evidence="1 7" id="KW-0963">Cytoplasm</keyword>
<dbReference type="Pfam" id="PF02151">
    <property type="entry name" value="UVR"/>
    <property type="match status" value="1"/>
</dbReference>
<evidence type="ECO:0000256" key="3">
    <source>
        <dbReference type="ARBA" id="ARBA00022769"/>
    </source>
</evidence>
<dbReference type="PANTHER" id="PTHR30562:SF1">
    <property type="entry name" value="UVRABC SYSTEM PROTEIN C"/>
    <property type="match status" value="1"/>
</dbReference>
<evidence type="ECO:0000256" key="4">
    <source>
        <dbReference type="ARBA" id="ARBA00022881"/>
    </source>
</evidence>
<dbReference type="SUPFAM" id="SSF82771">
    <property type="entry name" value="GIY-YIG endonuclease"/>
    <property type="match status" value="1"/>
</dbReference>
<accession>A0A8J3F954</accession>
<dbReference type="Proteomes" id="UP000637720">
    <property type="component" value="Unassembled WGS sequence"/>
</dbReference>
<dbReference type="SUPFAM" id="SSF47781">
    <property type="entry name" value="RuvA domain 2-like"/>
    <property type="match status" value="1"/>
</dbReference>
<dbReference type="SUPFAM" id="SSF46600">
    <property type="entry name" value="C-terminal UvrC-binding domain of UvrB"/>
    <property type="match status" value="1"/>
</dbReference>
<evidence type="ECO:0000256" key="2">
    <source>
        <dbReference type="ARBA" id="ARBA00022763"/>
    </source>
</evidence>
<protein>
    <recommendedName>
        <fullName evidence="7">UvrABC system protein C</fullName>
        <shortName evidence="7">Protein UvrC</shortName>
    </recommendedName>
    <alternativeName>
        <fullName evidence="7">Excinuclease ABC subunit C</fullName>
    </alternativeName>
</protein>
<dbReference type="PROSITE" id="PS50165">
    <property type="entry name" value="UVRC"/>
    <property type="match status" value="1"/>
</dbReference>
<evidence type="ECO:0000259" key="10">
    <source>
        <dbReference type="PROSITE" id="PS50165"/>
    </source>
</evidence>
<reference evidence="11" key="1">
    <citation type="journal article" date="2014" name="Int. J. Syst. Evol. Microbiol.">
        <title>Complete genome sequence of Corynebacterium casei LMG S-19264T (=DSM 44701T), isolated from a smear-ripened cheese.</title>
        <authorList>
            <consortium name="US DOE Joint Genome Institute (JGI-PGF)"/>
            <person name="Walter F."/>
            <person name="Albersmeier A."/>
            <person name="Kalinowski J."/>
            <person name="Ruckert C."/>
        </authorList>
    </citation>
    <scope>NUCLEOTIDE SEQUENCE</scope>
    <source>
        <strain evidence="11">JCM 14719</strain>
    </source>
</reference>
<dbReference type="InterPro" id="IPR001162">
    <property type="entry name" value="UvrC_RNase_H_dom"/>
</dbReference>
<dbReference type="InterPro" id="IPR000305">
    <property type="entry name" value="GIY-YIG_endonuc"/>
</dbReference>
<dbReference type="InterPro" id="IPR038476">
    <property type="entry name" value="UvrC_RNase_H_dom_sf"/>
</dbReference>
<dbReference type="GO" id="GO:0009380">
    <property type="term" value="C:excinuclease repair complex"/>
    <property type="evidence" value="ECO:0007669"/>
    <property type="project" value="InterPro"/>
</dbReference>
<comment type="subcellular location">
    <subcellularLocation>
        <location evidence="7">Cytoplasm</location>
    </subcellularLocation>
</comment>
<dbReference type="EMBL" id="BMOF01000001">
    <property type="protein sequence ID" value="GGJ91362.1"/>
    <property type="molecule type" value="Genomic_DNA"/>
</dbReference>
<feature type="domain" description="UVR" evidence="8">
    <location>
        <begin position="197"/>
        <end position="232"/>
    </location>
</feature>
<dbReference type="FunFam" id="3.30.420.340:FF:000002">
    <property type="entry name" value="UvrABC system protein C"/>
    <property type="match status" value="1"/>
</dbReference>
<dbReference type="GO" id="GO:0003677">
    <property type="term" value="F:DNA binding"/>
    <property type="evidence" value="ECO:0007669"/>
    <property type="project" value="UniProtKB-UniRule"/>
</dbReference>
<comment type="function">
    <text evidence="7">The UvrABC repair system catalyzes the recognition and processing of DNA lesions. UvrC both incises the 5' and 3' sides of the lesion. The N-terminal half is responsible for the 3' incision and the C-terminal half is responsible for the 5' incision.</text>
</comment>
<dbReference type="AlphaFoldDB" id="A0A8J3F954"/>
<evidence type="ECO:0000256" key="6">
    <source>
        <dbReference type="ARBA" id="ARBA00023236"/>
    </source>
</evidence>
<evidence type="ECO:0000259" key="9">
    <source>
        <dbReference type="PROSITE" id="PS50164"/>
    </source>
</evidence>
<feature type="domain" description="GIY-YIG" evidence="9">
    <location>
        <begin position="15"/>
        <end position="92"/>
    </location>
</feature>
<keyword evidence="3 7" id="KW-0228">DNA excision</keyword>
<dbReference type="NCBIfam" id="TIGR00194">
    <property type="entry name" value="uvrC"/>
    <property type="match status" value="1"/>
</dbReference>
<dbReference type="Gene3D" id="3.40.1440.10">
    <property type="entry name" value="GIY-YIG endonuclease"/>
    <property type="match status" value="1"/>
</dbReference>
<reference evidence="11" key="2">
    <citation type="submission" date="2020-09" db="EMBL/GenBank/DDBJ databases">
        <authorList>
            <person name="Sun Q."/>
            <person name="Ohkuma M."/>
        </authorList>
    </citation>
    <scope>NUCLEOTIDE SEQUENCE</scope>
    <source>
        <strain evidence="11">JCM 14719</strain>
    </source>
</reference>
<evidence type="ECO:0000256" key="7">
    <source>
        <dbReference type="HAMAP-Rule" id="MF_00203"/>
    </source>
</evidence>
<dbReference type="InterPro" id="IPR036876">
    <property type="entry name" value="UVR_dom_sf"/>
</dbReference>
<organism evidence="11 12">
    <name type="scientific">Calditerricola satsumensis</name>
    <dbReference type="NCBI Taxonomy" id="373054"/>
    <lineage>
        <taxon>Bacteria</taxon>
        <taxon>Bacillati</taxon>
        <taxon>Bacillota</taxon>
        <taxon>Bacilli</taxon>
        <taxon>Bacillales</taxon>
        <taxon>Bacillaceae</taxon>
        <taxon>Calditerricola</taxon>
    </lineage>
</organism>
<proteinExistence type="inferred from homology"/>
<keyword evidence="12" id="KW-1185">Reference proteome</keyword>
<dbReference type="HAMAP" id="MF_00203">
    <property type="entry name" value="UvrC"/>
    <property type="match status" value="1"/>
</dbReference>
<dbReference type="Gene3D" id="3.30.420.340">
    <property type="entry name" value="UvrC, RNAse H endonuclease domain"/>
    <property type="match status" value="1"/>
</dbReference>
<dbReference type="PROSITE" id="PS50151">
    <property type="entry name" value="UVR"/>
    <property type="match status" value="1"/>
</dbReference>
<comment type="subunit">
    <text evidence="7">Interacts with UvrB in an incision complex.</text>
</comment>
<evidence type="ECO:0000313" key="11">
    <source>
        <dbReference type="EMBL" id="GGJ91362.1"/>
    </source>
</evidence>
<dbReference type="InterPro" id="IPR010994">
    <property type="entry name" value="RuvA_2-like"/>
</dbReference>
<dbReference type="PROSITE" id="PS50164">
    <property type="entry name" value="GIY_YIG"/>
    <property type="match status" value="1"/>
</dbReference>
<dbReference type="GO" id="GO:0009432">
    <property type="term" value="P:SOS response"/>
    <property type="evidence" value="ECO:0007669"/>
    <property type="project" value="UniProtKB-UniRule"/>
</dbReference>
<dbReference type="InterPro" id="IPR047296">
    <property type="entry name" value="GIY-YIG_UvrC_Cho"/>
</dbReference>
<name>A0A8J3F954_9BACI</name>